<feature type="region of interest" description="Disordered" evidence="1">
    <location>
        <begin position="91"/>
        <end position="111"/>
    </location>
</feature>
<dbReference type="AlphaFoldDB" id="A0A8S9U5A7"/>
<evidence type="ECO:0000313" key="3">
    <source>
        <dbReference type="Proteomes" id="UP000704712"/>
    </source>
</evidence>
<dbReference type="EMBL" id="JAACNO010002256">
    <property type="protein sequence ID" value="KAF4134842.1"/>
    <property type="molecule type" value="Genomic_DNA"/>
</dbReference>
<feature type="compositionally biased region" description="Acidic residues" evidence="1">
    <location>
        <begin position="91"/>
        <end position="105"/>
    </location>
</feature>
<protein>
    <submittedName>
        <fullName evidence="2">Uncharacterized protein</fullName>
    </submittedName>
</protein>
<reference evidence="2" key="1">
    <citation type="submission" date="2020-03" db="EMBL/GenBank/DDBJ databases">
        <title>Hybrid Assembly of Korean Phytophthora infestans isolates.</title>
        <authorList>
            <person name="Prokchorchik M."/>
            <person name="Lee Y."/>
            <person name="Seo J."/>
            <person name="Cho J.-H."/>
            <person name="Park Y.-E."/>
            <person name="Jang D.-C."/>
            <person name="Im J.-S."/>
            <person name="Choi J.-G."/>
            <person name="Park H.-J."/>
            <person name="Lee G.-B."/>
            <person name="Lee Y.-G."/>
            <person name="Hong S.-Y."/>
            <person name="Cho K."/>
            <person name="Sohn K.H."/>
        </authorList>
    </citation>
    <scope>NUCLEOTIDE SEQUENCE</scope>
    <source>
        <strain evidence="2">KR_2_A2</strain>
    </source>
</reference>
<sequence>MAPVLRHPSKKKLSRLKGRKTKKCWRCHITLSTPYKLIQHLKTKTGCGPKAVARQVEKHRAASRFSTKVHSIKKELDKVGWYELNEEDFEVDDEENKTNDEDETMEGGGNGHRYVWVTNSNNLRRAKDLATVDWEAIIDPARLFRLVVEIL</sequence>
<dbReference type="Proteomes" id="UP000704712">
    <property type="component" value="Unassembled WGS sequence"/>
</dbReference>
<name>A0A8S9U5A7_PHYIN</name>
<evidence type="ECO:0000313" key="2">
    <source>
        <dbReference type="EMBL" id="KAF4134842.1"/>
    </source>
</evidence>
<evidence type="ECO:0000256" key="1">
    <source>
        <dbReference type="SAM" id="MobiDB-lite"/>
    </source>
</evidence>
<proteinExistence type="predicted"/>
<comment type="caution">
    <text evidence="2">The sequence shown here is derived from an EMBL/GenBank/DDBJ whole genome shotgun (WGS) entry which is preliminary data.</text>
</comment>
<gene>
    <name evidence="2" type="ORF">GN958_ATG16098</name>
</gene>
<accession>A0A8S9U5A7</accession>
<organism evidence="2 3">
    <name type="scientific">Phytophthora infestans</name>
    <name type="common">Potato late blight agent</name>
    <name type="synonym">Botrytis infestans</name>
    <dbReference type="NCBI Taxonomy" id="4787"/>
    <lineage>
        <taxon>Eukaryota</taxon>
        <taxon>Sar</taxon>
        <taxon>Stramenopiles</taxon>
        <taxon>Oomycota</taxon>
        <taxon>Peronosporomycetes</taxon>
        <taxon>Peronosporales</taxon>
        <taxon>Peronosporaceae</taxon>
        <taxon>Phytophthora</taxon>
    </lineage>
</organism>